<dbReference type="Proteomes" id="UP001163104">
    <property type="component" value="Chromosome"/>
</dbReference>
<sequence>MAICPVCNGFEKIESACSSCGSRMEDSGRVMDFYDDYSAYMPIDQMKMEDGYPRDYQQEECPHLLKCPSCGHDSVKFIKE</sequence>
<name>A0A0J5V559_CYTFI</name>
<dbReference type="AlphaFoldDB" id="A0A0J5V559"/>
<dbReference type="OrthoDB" id="1683552at2"/>
<evidence type="ECO:0000313" key="2">
    <source>
        <dbReference type="Proteomes" id="UP001163104"/>
    </source>
</evidence>
<protein>
    <submittedName>
        <fullName evidence="1">Uncharacterized protein</fullName>
    </submittedName>
</protein>
<dbReference type="RefSeq" id="WP_048012079.1">
    <property type="nucleotide sequence ID" value="NZ_CANMEA010000009.1"/>
</dbReference>
<proteinExistence type="predicted"/>
<dbReference type="EMBL" id="CP107027">
    <property type="protein sequence ID" value="UYG96949.1"/>
    <property type="molecule type" value="Genomic_DNA"/>
</dbReference>
<organism evidence="1 2">
    <name type="scientific">Cytobacillus firmus</name>
    <name type="common">Bacillus firmus</name>
    <dbReference type="NCBI Taxonomy" id="1399"/>
    <lineage>
        <taxon>Bacteria</taxon>
        <taxon>Bacillati</taxon>
        <taxon>Bacillota</taxon>
        <taxon>Bacilli</taxon>
        <taxon>Bacillales</taxon>
        <taxon>Bacillaceae</taxon>
        <taxon>Cytobacillus</taxon>
    </lineage>
</organism>
<evidence type="ECO:0000313" key="1">
    <source>
        <dbReference type="EMBL" id="UYG96949.1"/>
    </source>
</evidence>
<gene>
    <name evidence="1" type="ORF">OD459_07930</name>
</gene>
<dbReference type="GeneID" id="67523045"/>
<accession>A0A0J5V559</accession>
<reference evidence="1" key="1">
    <citation type="submission" date="2022-10" db="EMBL/GenBank/DDBJ databases">
        <title>Mechanism of multi-heavy metal repair in Cytobacillus Firmus M7.</title>
        <authorList>
            <person name="Li X."/>
            <person name="Yu C."/>
        </authorList>
    </citation>
    <scope>NUCLEOTIDE SEQUENCE</scope>
    <source>
        <strain evidence="1">M7</strain>
    </source>
</reference>